<accession>A0A392MQH0</accession>
<protein>
    <submittedName>
        <fullName evidence="1">Uncharacterized protein</fullName>
    </submittedName>
</protein>
<dbReference type="AlphaFoldDB" id="A0A392MQH0"/>
<reference evidence="1 2" key="1">
    <citation type="journal article" date="2018" name="Front. Plant Sci.">
        <title>Red Clover (Trifolium pratense) and Zigzag Clover (T. medium) - A Picture of Genomic Similarities and Differences.</title>
        <authorList>
            <person name="Dluhosova J."/>
            <person name="Istvanek J."/>
            <person name="Nedelnik J."/>
            <person name="Repkova J."/>
        </authorList>
    </citation>
    <scope>NUCLEOTIDE SEQUENCE [LARGE SCALE GENOMIC DNA]</scope>
    <source>
        <strain evidence="2">cv. 10/8</strain>
        <tissue evidence="1">Leaf</tissue>
    </source>
</reference>
<evidence type="ECO:0000313" key="2">
    <source>
        <dbReference type="Proteomes" id="UP000265520"/>
    </source>
</evidence>
<proteinExistence type="predicted"/>
<evidence type="ECO:0000313" key="1">
    <source>
        <dbReference type="EMBL" id="MCH89513.1"/>
    </source>
</evidence>
<sequence>MSTCRCANSSLFDSTRAETTMLRTVNTYPTPIRWSGVAVFPVTLYQPGNNTLSRKVRKMDVDIKITIEIEPAGNLKFDPIERSMTKA</sequence>
<dbReference type="Proteomes" id="UP000265520">
    <property type="component" value="Unassembled WGS sequence"/>
</dbReference>
<dbReference type="EMBL" id="LXQA010016309">
    <property type="protein sequence ID" value="MCH89513.1"/>
    <property type="molecule type" value="Genomic_DNA"/>
</dbReference>
<keyword evidence="2" id="KW-1185">Reference proteome</keyword>
<name>A0A392MQH0_9FABA</name>
<gene>
    <name evidence="1" type="ORF">A2U01_0010409</name>
</gene>
<comment type="caution">
    <text evidence="1">The sequence shown here is derived from an EMBL/GenBank/DDBJ whole genome shotgun (WGS) entry which is preliminary data.</text>
</comment>
<organism evidence="1 2">
    <name type="scientific">Trifolium medium</name>
    <dbReference type="NCBI Taxonomy" id="97028"/>
    <lineage>
        <taxon>Eukaryota</taxon>
        <taxon>Viridiplantae</taxon>
        <taxon>Streptophyta</taxon>
        <taxon>Embryophyta</taxon>
        <taxon>Tracheophyta</taxon>
        <taxon>Spermatophyta</taxon>
        <taxon>Magnoliopsida</taxon>
        <taxon>eudicotyledons</taxon>
        <taxon>Gunneridae</taxon>
        <taxon>Pentapetalae</taxon>
        <taxon>rosids</taxon>
        <taxon>fabids</taxon>
        <taxon>Fabales</taxon>
        <taxon>Fabaceae</taxon>
        <taxon>Papilionoideae</taxon>
        <taxon>50 kb inversion clade</taxon>
        <taxon>NPAAA clade</taxon>
        <taxon>Hologalegina</taxon>
        <taxon>IRL clade</taxon>
        <taxon>Trifolieae</taxon>
        <taxon>Trifolium</taxon>
    </lineage>
</organism>